<dbReference type="EMBL" id="PDKK01000002">
    <property type="protein sequence ID" value="RXK07441.1"/>
    <property type="molecule type" value="Genomic_DNA"/>
</dbReference>
<evidence type="ECO:0000313" key="2">
    <source>
        <dbReference type="EMBL" id="RXK07441.1"/>
    </source>
</evidence>
<dbReference type="InterPro" id="IPR038444">
    <property type="entry name" value="DUF465_sf"/>
</dbReference>
<organism evidence="1 4">
    <name type="scientific">Halarcobacter ebronensis</name>
    <dbReference type="NCBI Taxonomy" id="1462615"/>
    <lineage>
        <taxon>Bacteria</taxon>
        <taxon>Pseudomonadati</taxon>
        <taxon>Campylobacterota</taxon>
        <taxon>Epsilonproteobacteria</taxon>
        <taxon>Campylobacterales</taxon>
        <taxon>Arcobacteraceae</taxon>
        <taxon>Halarcobacter</taxon>
    </lineage>
</organism>
<dbReference type="InterPro" id="IPR007420">
    <property type="entry name" value="DUF465"/>
</dbReference>
<proteinExistence type="predicted"/>
<dbReference type="EMBL" id="PDKJ01000003">
    <property type="protein sequence ID" value="RXJ69170.1"/>
    <property type="molecule type" value="Genomic_DNA"/>
</dbReference>
<dbReference type="AlphaFoldDB" id="A0A4Q0YF64"/>
<keyword evidence="3" id="KW-1185">Reference proteome</keyword>
<dbReference type="Pfam" id="PF04325">
    <property type="entry name" value="DUF465"/>
    <property type="match status" value="1"/>
</dbReference>
<dbReference type="Proteomes" id="UP000289758">
    <property type="component" value="Unassembled WGS sequence"/>
</dbReference>
<evidence type="ECO:0000313" key="1">
    <source>
        <dbReference type="EMBL" id="RXJ69170.1"/>
    </source>
</evidence>
<dbReference type="OrthoDB" id="5616367at2"/>
<dbReference type="Proteomes" id="UP000290172">
    <property type="component" value="Unassembled WGS sequence"/>
</dbReference>
<comment type="caution">
    <text evidence="1">The sequence shown here is derived from an EMBL/GenBank/DDBJ whole genome shotgun (WGS) entry which is preliminary data.</text>
</comment>
<dbReference type="Gene3D" id="6.10.280.50">
    <property type="match status" value="1"/>
</dbReference>
<gene>
    <name evidence="2" type="ORF">CRV07_02975</name>
    <name evidence="1" type="ORF">CRV08_03945</name>
</gene>
<name>A0A4Q0YF64_9BACT</name>
<sequence>MFHEHREVIAQLKESNGYFVTVFEKHNSLDEEIAQMEKNLANQFEIEKKKKEKLRLKDEVYNIIIKHKSEVAV</sequence>
<evidence type="ECO:0008006" key="5">
    <source>
        <dbReference type="Google" id="ProtNLM"/>
    </source>
</evidence>
<evidence type="ECO:0000313" key="3">
    <source>
        <dbReference type="Proteomes" id="UP000289758"/>
    </source>
</evidence>
<dbReference type="RefSeq" id="WP_128979297.1">
    <property type="nucleotide sequence ID" value="NZ_CP053836.1"/>
</dbReference>
<evidence type="ECO:0000313" key="4">
    <source>
        <dbReference type="Proteomes" id="UP000290172"/>
    </source>
</evidence>
<accession>A0A4Q0YF64</accession>
<reference evidence="3 4" key="1">
    <citation type="submission" date="2017-10" db="EMBL/GenBank/DDBJ databases">
        <title>Genomics of the genus Arcobacter.</title>
        <authorList>
            <person name="Perez-Cataluna A."/>
            <person name="Figueras M.J."/>
        </authorList>
    </citation>
    <scope>NUCLEOTIDE SEQUENCE [LARGE SCALE GENOMIC DNA]</scope>
    <source>
        <strain evidence="2 3">CECT 8441</strain>
        <strain evidence="1 4">CECT 8993</strain>
    </source>
</reference>
<protein>
    <recommendedName>
        <fullName evidence="5">DUF465 domain-containing protein</fullName>
    </recommendedName>
</protein>